<dbReference type="AlphaFoldDB" id="A0A2P2N2Z2"/>
<organism evidence="1">
    <name type="scientific">Rhizophora mucronata</name>
    <name type="common">Asiatic mangrove</name>
    <dbReference type="NCBI Taxonomy" id="61149"/>
    <lineage>
        <taxon>Eukaryota</taxon>
        <taxon>Viridiplantae</taxon>
        <taxon>Streptophyta</taxon>
        <taxon>Embryophyta</taxon>
        <taxon>Tracheophyta</taxon>
        <taxon>Spermatophyta</taxon>
        <taxon>Magnoliopsida</taxon>
        <taxon>eudicotyledons</taxon>
        <taxon>Gunneridae</taxon>
        <taxon>Pentapetalae</taxon>
        <taxon>rosids</taxon>
        <taxon>fabids</taxon>
        <taxon>Malpighiales</taxon>
        <taxon>Rhizophoraceae</taxon>
        <taxon>Rhizophora</taxon>
    </lineage>
</organism>
<protein>
    <submittedName>
        <fullName evidence="1">Uncharacterized protein</fullName>
    </submittedName>
</protein>
<evidence type="ECO:0000313" key="1">
    <source>
        <dbReference type="EMBL" id="MBX36817.1"/>
    </source>
</evidence>
<name>A0A2P2N2Z2_RHIMU</name>
<reference evidence="1" key="1">
    <citation type="submission" date="2018-02" db="EMBL/GenBank/DDBJ databases">
        <title>Rhizophora mucronata_Transcriptome.</title>
        <authorList>
            <person name="Meera S.P."/>
            <person name="Sreeshan A."/>
            <person name="Augustine A."/>
        </authorList>
    </citation>
    <scope>NUCLEOTIDE SEQUENCE</scope>
    <source>
        <tissue evidence="1">Leaf</tissue>
    </source>
</reference>
<sequence length="29" mass="3147">MYHLVGMPDVNSLSLSASCLCLGYIFRVG</sequence>
<proteinExistence type="predicted"/>
<accession>A0A2P2N2Z2</accession>
<dbReference type="EMBL" id="GGEC01056333">
    <property type="protein sequence ID" value="MBX36817.1"/>
    <property type="molecule type" value="Transcribed_RNA"/>
</dbReference>